<evidence type="ECO:0000313" key="4">
    <source>
        <dbReference type="EMBL" id="KAA6347019.1"/>
    </source>
</evidence>
<dbReference type="InterPro" id="IPR037171">
    <property type="entry name" value="NagB/RpiA_transferase-like"/>
</dbReference>
<dbReference type="NCBIfam" id="TIGR02727">
    <property type="entry name" value="MTHFS_bact"/>
    <property type="match status" value="1"/>
</dbReference>
<gene>
    <name evidence="4" type="ORF">EZS27_005493</name>
</gene>
<name>A0A5J4SLJ6_9ZZZZ</name>
<comment type="similarity">
    <text evidence="1">Belongs to the 5-formyltetrahydrofolate cyclo-ligase family.</text>
</comment>
<sequence length="104" mass="11640">MVCGERLELRIYNSHQSLSVGPYGIKEPFGEAFTDYASIDLAVIPGVAFDRFGNRLGHGKGYYDRLLPHLSAYRIGIGFSFQLVEEVPAKEFDVRMNEVITPSV</sequence>
<proteinExistence type="inferred from homology"/>
<dbReference type="SUPFAM" id="SSF100950">
    <property type="entry name" value="NagB/RpiA/CoA transferase-like"/>
    <property type="match status" value="1"/>
</dbReference>
<keyword evidence="4" id="KW-0436">Ligase</keyword>
<dbReference type="PANTHER" id="PTHR23407:SF1">
    <property type="entry name" value="5-FORMYLTETRAHYDROFOLATE CYCLO-LIGASE"/>
    <property type="match status" value="1"/>
</dbReference>
<accession>A0A5J4SLJ6</accession>
<dbReference type="InterPro" id="IPR002698">
    <property type="entry name" value="FTHF_cligase"/>
</dbReference>
<dbReference type="GO" id="GO:0035999">
    <property type="term" value="P:tetrahydrofolate interconversion"/>
    <property type="evidence" value="ECO:0007669"/>
    <property type="project" value="TreeGrafter"/>
</dbReference>
<protein>
    <submittedName>
        <fullName evidence="4">5-formyltetrahydrofolate cyclo-ligase</fullName>
        <ecNumber evidence="4">6.3.3.2</ecNumber>
    </submittedName>
</protein>
<dbReference type="GO" id="GO:0030272">
    <property type="term" value="F:5-formyltetrahydrofolate cyclo-ligase activity"/>
    <property type="evidence" value="ECO:0007669"/>
    <property type="project" value="UniProtKB-EC"/>
</dbReference>
<keyword evidence="3" id="KW-0067">ATP-binding</keyword>
<dbReference type="Pfam" id="PF01812">
    <property type="entry name" value="5-FTHF_cyc-lig"/>
    <property type="match status" value="1"/>
</dbReference>
<dbReference type="AlphaFoldDB" id="A0A5J4SLJ6"/>
<dbReference type="PANTHER" id="PTHR23407">
    <property type="entry name" value="ATPASE INHIBITOR/5-FORMYLTETRAHYDROFOLATE CYCLO-LIGASE"/>
    <property type="match status" value="1"/>
</dbReference>
<comment type="caution">
    <text evidence="4">The sequence shown here is derived from an EMBL/GenBank/DDBJ whole genome shotgun (WGS) entry which is preliminary data.</text>
</comment>
<keyword evidence="2" id="KW-0547">Nucleotide-binding</keyword>
<reference evidence="4" key="1">
    <citation type="submission" date="2019-03" db="EMBL/GenBank/DDBJ databases">
        <title>Single cell metagenomics reveals metabolic interactions within the superorganism composed of flagellate Streblomastix strix and complex community of Bacteroidetes bacteria on its surface.</title>
        <authorList>
            <person name="Treitli S.C."/>
            <person name="Kolisko M."/>
            <person name="Husnik F."/>
            <person name="Keeling P."/>
            <person name="Hampl V."/>
        </authorList>
    </citation>
    <scope>NUCLEOTIDE SEQUENCE</scope>
    <source>
        <strain evidence="4">STM</strain>
    </source>
</reference>
<dbReference type="Gene3D" id="3.40.50.10420">
    <property type="entry name" value="NagB/RpiA/CoA transferase-like"/>
    <property type="match status" value="1"/>
</dbReference>
<organism evidence="4">
    <name type="scientific">termite gut metagenome</name>
    <dbReference type="NCBI Taxonomy" id="433724"/>
    <lineage>
        <taxon>unclassified sequences</taxon>
        <taxon>metagenomes</taxon>
        <taxon>organismal metagenomes</taxon>
    </lineage>
</organism>
<evidence type="ECO:0000256" key="2">
    <source>
        <dbReference type="ARBA" id="ARBA00022741"/>
    </source>
</evidence>
<evidence type="ECO:0000256" key="3">
    <source>
        <dbReference type="ARBA" id="ARBA00022840"/>
    </source>
</evidence>
<evidence type="ECO:0000256" key="1">
    <source>
        <dbReference type="ARBA" id="ARBA00010638"/>
    </source>
</evidence>
<dbReference type="EMBL" id="SNRY01000109">
    <property type="protein sequence ID" value="KAA6347019.1"/>
    <property type="molecule type" value="Genomic_DNA"/>
</dbReference>
<dbReference type="EC" id="6.3.3.2" evidence="4"/>
<dbReference type="GO" id="GO:0005524">
    <property type="term" value="F:ATP binding"/>
    <property type="evidence" value="ECO:0007669"/>
    <property type="project" value="UniProtKB-KW"/>
</dbReference>
<dbReference type="InterPro" id="IPR024185">
    <property type="entry name" value="FTHF_cligase-like_sf"/>
</dbReference>
<dbReference type="GO" id="GO:0009396">
    <property type="term" value="P:folic acid-containing compound biosynthetic process"/>
    <property type="evidence" value="ECO:0007669"/>
    <property type="project" value="TreeGrafter"/>
</dbReference>